<dbReference type="InterPro" id="IPR050950">
    <property type="entry name" value="HTH-type_LysR_regulators"/>
</dbReference>
<dbReference type="InterPro" id="IPR000847">
    <property type="entry name" value="LysR_HTH_N"/>
</dbReference>
<dbReference type="GO" id="GO:0005829">
    <property type="term" value="C:cytosol"/>
    <property type="evidence" value="ECO:0007669"/>
    <property type="project" value="TreeGrafter"/>
</dbReference>
<gene>
    <name evidence="6" type="ORF">SAMN04490355_100685</name>
</gene>
<dbReference type="EMBL" id="FOTS01000006">
    <property type="protein sequence ID" value="SFL48774.1"/>
    <property type="molecule type" value="Genomic_DNA"/>
</dbReference>
<accession>A0A1I4I3D5</accession>
<comment type="similarity">
    <text evidence="1">Belongs to the LysR transcriptional regulatory family.</text>
</comment>
<protein>
    <submittedName>
        <fullName evidence="6">DNA-binding transcriptional regulator, LysR family</fullName>
    </submittedName>
</protein>
<proteinExistence type="inferred from homology"/>
<dbReference type="Proteomes" id="UP000199520">
    <property type="component" value="Unassembled WGS sequence"/>
</dbReference>
<evidence type="ECO:0000256" key="2">
    <source>
        <dbReference type="ARBA" id="ARBA00023015"/>
    </source>
</evidence>
<dbReference type="AlphaFoldDB" id="A0A1I4I3D5"/>
<evidence type="ECO:0000256" key="3">
    <source>
        <dbReference type="ARBA" id="ARBA00023125"/>
    </source>
</evidence>
<keyword evidence="4" id="KW-0804">Transcription</keyword>
<dbReference type="InterPro" id="IPR036388">
    <property type="entry name" value="WH-like_DNA-bd_sf"/>
</dbReference>
<evidence type="ECO:0000256" key="4">
    <source>
        <dbReference type="ARBA" id="ARBA00023163"/>
    </source>
</evidence>
<dbReference type="InterPro" id="IPR005119">
    <property type="entry name" value="LysR_subst-bd"/>
</dbReference>
<dbReference type="Gene3D" id="3.40.190.290">
    <property type="match status" value="1"/>
</dbReference>
<dbReference type="RefSeq" id="WP_090933397.1">
    <property type="nucleotide sequence ID" value="NZ_FOTS01000006.1"/>
</dbReference>
<name>A0A1I4I3D5_9FIRM</name>
<evidence type="ECO:0000256" key="1">
    <source>
        <dbReference type="ARBA" id="ARBA00009437"/>
    </source>
</evidence>
<dbReference type="PANTHER" id="PTHR30419">
    <property type="entry name" value="HTH-TYPE TRANSCRIPTIONAL REGULATOR YBHD"/>
    <property type="match status" value="1"/>
</dbReference>
<dbReference type="InterPro" id="IPR036390">
    <property type="entry name" value="WH_DNA-bd_sf"/>
</dbReference>
<feature type="domain" description="HTH lysR-type" evidence="5">
    <location>
        <begin position="1"/>
        <end position="58"/>
    </location>
</feature>
<reference evidence="7" key="1">
    <citation type="submission" date="2016-10" db="EMBL/GenBank/DDBJ databases">
        <authorList>
            <person name="Varghese N."/>
            <person name="Submissions S."/>
        </authorList>
    </citation>
    <scope>NUCLEOTIDE SEQUENCE [LARGE SCALE GENOMIC DNA]</scope>
    <source>
        <strain evidence="7">DSM 13327</strain>
    </source>
</reference>
<dbReference type="CDD" id="cd05466">
    <property type="entry name" value="PBP2_LTTR_substrate"/>
    <property type="match status" value="1"/>
</dbReference>
<evidence type="ECO:0000313" key="6">
    <source>
        <dbReference type="EMBL" id="SFL48774.1"/>
    </source>
</evidence>
<dbReference type="GO" id="GO:0003677">
    <property type="term" value="F:DNA binding"/>
    <property type="evidence" value="ECO:0007669"/>
    <property type="project" value="UniProtKB-KW"/>
</dbReference>
<dbReference type="OrthoDB" id="1624015at2"/>
<keyword evidence="7" id="KW-1185">Reference proteome</keyword>
<dbReference type="Pfam" id="PF00126">
    <property type="entry name" value="HTH_1"/>
    <property type="match status" value="1"/>
</dbReference>
<dbReference type="SUPFAM" id="SSF53850">
    <property type="entry name" value="Periplasmic binding protein-like II"/>
    <property type="match status" value="1"/>
</dbReference>
<dbReference type="Gene3D" id="1.10.10.10">
    <property type="entry name" value="Winged helix-like DNA-binding domain superfamily/Winged helix DNA-binding domain"/>
    <property type="match status" value="1"/>
</dbReference>
<dbReference type="PROSITE" id="PS50931">
    <property type="entry name" value="HTH_LYSR"/>
    <property type="match status" value="1"/>
</dbReference>
<dbReference type="Pfam" id="PF03466">
    <property type="entry name" value="LysR_substrate"/>
    <property type="match status" value="1"/>
</dbReference>
<keyword evidence="3 6" id="KW-0238">DNA-binding</keyword>
<dbReference type="FunFam" id="1.10.10.10:FF:000001">
    <property type="entry name" value="LysR family transcriptional regulator"/>
    <property type="match status" value="1"/>
</dbReference>
<dbReference type="PANTHER" id="PTHR30419:SF8">
    <property type="entry name" value="NITROGEN ASSIMILATION TRANSCRIPTIONAL ACTIVATOR-RELATED"/>
    <property type="match status" value="1"/>
</dbReference>
<keyword evidence="2" id="KW-0805">Transcription regulation</keyword>
<dbReference type="GO" id="GO:0003700">
    <property type="term" value="F:DNA-binding transcription factor activity"/>
    <property type="evidence" value="ECO:0007669"/>
    <property type="project" value="InterPro"/>
</dbReference>
<dbReference type="PRINTS" id="PR00039">
    <property type="entry name" value="HTHLYSR"/>
</dbReference>
<evidence type="ECO:0000259" key="5">
    <source>
        <dbReference type="PROSITE" id="PS50931"/>
    </source>
</evidence>
<dbReference type="SUPFAM" id="SSF46785">
    <property type="entry name" value="Winged helix' DNA-binding domain"/>
    <property type="match status" value="1"/>
</dbReference>
<organism evidence="6 7">
    <name type="scientific">Pelosinus propionicus DSM 13327</name>
    <dbReference type="NCBI Taxonomy" id="1123291"/>
    <lineage>
        <taxon>Bacteria</taxon>
        <taxon>Bacillati</taxon>
        <taxon>Bacillota</taxon>
        <taxon>Negativicutes</taxon>
        <taxon>Selenomonadales</taxon>
        <taxon>Sporomusaceae</taxon>
        <taxon>Pelosinus</taxon>
    </lineage>
</organism>
<evidence type="ECO:0000313" key="7">
    <source>
        <dbReference type="Proteomes" id="UP000199520"/>
    </source>
</evidence>
<sequence>MDIRELEYFVTVSELKNFTAAAHKLHISQPAISKAIHKLEEELGFQLLDRTQKKVLLTEEGVVFLSLAEDILTRMAAAQNTMIEYKNLTRGTFRIAVPPLLGAYVFPQLFADFKKNYPSLEMSVIEDGSSTAVDLVQQEDVHVGLVILPPKLTDLHSHLITSQEIVVCLPTDHPLSSQPFLTFEQLKDEPIILYNEGFVLRRIILDEYAKYGLVPRVALSTNQFQTIKALVAKGVGISFLPKNSIKVVNHVTKIPLHPHLFLEMGLIWKPNKILPLACKAFIDFVNEFEYEK</sequence>